<feature type="domain" description="Core-binding (CB)" evidence="13">
    <location>
        <begin position="61"/>
        <end position="142"/>
    </location>
</feature>
<evidence type="ECO:0000313" key="15">
    <source>
        <dbReference type="Proteomes" id="UP000190973"/>
    </source>
</evidence>
<evidence type="ECO:0000256" key="5">
    <source>
        <dbReference type="ARBA" id="ARBA00022618"/>
    </source>
</evidence>
<keyword evidence="6" id="KW-0159">Chromosome partition</keyword>
<dbReference type="Gene3D" id="1.10.443.10">
    <property type="entry name" value="Intergrase catalytic core"/>
    <property type="match status" value="1"/>
</dbReference>
<dbReference type="PROSITE" id="PS51898">
    <property type="entry name" value="TYR_RECOMBINASE"/>
    <property type="match status" value="1"/>
</dbReference>
<evidence type="ECO:0000256" key="1">
    <source>
        <dbReference type="ARBA" id="ARBA00003283"/>
    </source>
</evidence>
<organism evidence="14 15">
    <name type="scientific">Clostridium beijerinckii</name>
    <name type="common">Clostridium MP</name>
    <dbReference type="NCBI Taxonomy" id="1520"/>
    <lineage>
        <taxon>Bacteria</taxon>
        <taxon>Bacillati</taxon>
        <taxon>Bacillota</taxon>
        <taxon>Clostridia</taxon>
        <taxon>Eubacteriales</taxon>
        <taxon>Clostridiaceae</taxon>
        <taxon>Clostridium</taxon>
    </lineage>
</organism>
<keyword evidence="10" id="KW-0131">Cell cycle</keyword>
<dbReference type="PANTHER" id="PTHR30349:SF77">
    <property type="entry name" value="TYROSINE RECOMBINASE XERC"/>
    <property type="match status" value="1"/>
</dbReference>
<dbReference type="InterPro" id="IPR002104">
    <property type="entry name" value="Integrase_catalytic"/>
</dbReference>
<keyword evidence="5" id="KW-0132">Cell division</keyword>
<feature type="domain" description="Tyr recombinase" evidence="12">
    <location>
        <begin position="163"/>
        <end position="341"/>
    </location>
</feature>
<evidence type="ECO:0000256" key="2">
    <source>
        <dbReference type="ARBA" id="ARBA00004496"/>
    </source>
</evidence>
<dbReference type="PANTHER" id="PTHR30349">
    <property type="entry name" value="PHAGE INTEGRASE-RELATED"/>
    <property type="match status" value="1"/>
</dbReference>
<gene>
    <name evidence="14" type="primary">xerC_4</name>
    <name evidence="14" type="ORF">CLBCK_19260</name>
</gene>
<keyword evidence="8 11" id="KW-0238">DNA-binding</keyword>
<dbReference type="Pfam" id="PF00589">
    <property type="entry name" value="Phage_integrase"/>
    <property type="match status" value="1"/>
</dbReference>
<comment type="function">
    <text evidence="1">Site-specific tyrosine recombinase, which acts by catalyzing the cutting and rejoining of the recombining DNA molecules.</text>
</comment>
<comment type="subcellular location">
    <subcellularLocation>
        <location evidence="2">Cytoplasm</location>
    </subcellularLocation>
</comment>
<evidence type="ECO:0000256" key="3">
    <source>
        <dbReference type="ARBA" id="ARBA00008857"/>
    </source>
</evidence>
<evidence type="ECO:0000256" key="9">
    <source>
        <dbReference type="ARBA" id="ARBA00023172"/>
    </source>
</evidence>
<dbReference type="InterPro" id="IPR011010">
    <property type="entry name" value="DNA_brk_join_enz"/>
</dbReference>
<dbReference type="GO" id="GO:0015074">
    <property type="term" value="P:DNA integration"/>
    <property type="evidence" value="ECO:0007669"/>
    <property type="project" value="UniProtKB-KW"/>
</dbReference>
<evidence type="ECO:0000259" key="12">
    <source>
        <dbReference type="PROSITE" id="PS51898"/>
    </source>
</evidence>
<dbReference type="RefSeq" id="WP_077838557.1">
    <property type="nucleotide sequence ID" value="NZ_JABTAE010000001.1"/>
</dbReference>
<evidence type="ECO:0000256" key="7">
    <source>
        <dbReference type="ARBA" id="ARBA00022908"/>
    </source>
</evidence>
<evidence type="ECO:0000256" key="8">
    <source>
        <dbReference type="ARBA" id="ARBA00023125"/>
    </source>
</evidence>
<keyword evidence="9" id="KW-0233">DNA recombination</keyword>
<dbReference type="Proteomes" id="UP000190973">
    <property type="component" value="Unassembled WGS sequence"/>
</dbReference>
<evidence type="ECO:0000256" key="4">
    <source>
        <dbReference type="ARBA" id="ARBA00022490"/>
    </source>
</evidence>
<evidence type="ECO:0000313" key="14">
    <source>
        <dbReference type="EMBL" id="OOM62223.1"/>
    </source>
</evidence>
<dbReference type="InterPro" id="IPR010998">
    <property type="entry name" value="Integrase_recombinase_N"/>
</dbReference>
<evidence type="ECO:0000256" key="11">
    <source>
        <dbReference type="PROSITE-ProRule" id="PRU01248"/>
    </source>
</evidence>
<name>A0A1S8S9V9_CLOBE</name>
<dbReference type="GO" id="GO:0007059">
    <property type="term" value="P:chromosome segregation"/>
    <property type="evidence" value="ECO:0007669"/>
    <property type="project" value="UniProtKB-KW"/>
</dbReference>
<comment type="caution">
    <text evidence="14">The sequence shown here is derived from an EMBL/GenBank/DDBJ whole genome shotgun (WGS) entry which is preliminary data.</text>
</comment>
<dbReference type="InterPro" id="IPR044068">
    <property type="entry name" value="CB"/>
</dbReference>
<dbReference type="Pfam" id="PF02899">
    <property type="entry name" value="Phage_int_SAM_1"/>
    <property type="match status" value="1"/>
</dbReference>
<sequence>MMEEAYQQPRNDEAIIRIIGKITLAFSEFEDLEKQRKLKSVLDESLYGYEIHSKCTDLIVSDIEEKMGIYLACRKLEGISPKTIKNYQGIITKFADFFHKPLSSITAMDIRMWLAAYRNAGNTESTINSKIFCLSKFFGWLVNEEYLMKNPMLKVNIVKQPKRIKKVMSEEQLELLRQGCKTTRDKLLIEFGFSTGCRVSEVADAKISSINWNEKSVYIIGKGNKERKVYFNTKTKMLLERYLQERKEFEDKDSLILAEKFPYKGVKSRALQLIFNKIKERVGLGEIDYITMHGLRRACFTHELKHGMKLEQIQRLAGHESPETTLRYAQMTDGDLKHAYEIAM</sequence>
<dbReference type="InterPro" id="IPR004107">
    <property type="entry name" value="Integrase_SAM-like_N"/>
</dbReference>
<dbReference type="InterPro" id="IPR050090">
    <property type="entry name" value="Tyrosine_recombinase_XerCD"/>
</dbReference>
<dbReference type="EMBL" id="LZZI01000026">
    <property type="protein sequence ID" value="OOM62223.1"/>
    <property type="molecule type" value="Genomic_DNA"/>
</dbReference>
<dbReference type="PROSITE" id="PS51900">
    <property type="entry name" value="CB"/>
    <property type="match status" value="1"/>
</dbReference>
<dbReference type="SUPFAM" id="SSF56349">
    <property type="entry name" value="DNA breaking-rejoining enzymes"/>
    <property type="match status" value="1"/>
</dbReference>
<dbReference type="CDD" id="cd00397">
    <property type="entry name" value="DNA_BRE_C"/>
    <property type="match status" value="1"/>
</dbReference>
<dbReference type="GO" id="GO:0005737">
    <property type="term" value="C:cytoplasm"/>
    <property type="evidence" value="ECO:0007669"/>
    <property type="project" value="UniProtKB-SubCell"/>
</dbReference>
<keyword evidence="4" id="KW-0963">Cytoplasm</keyword>
<comment type="similarity">
    <text evidence="3">Belongs to the 'phage' integrase family.</text>
</comment>
<evidence type="ECO:0000256" key="10">
    <source>
        <dbReference type="ARBA" id="ARBA00023306"/>
    </source>
</evidence>
<reference evidence="14 15" key="1">
    <citation type="submission" date="2016-05" db="EMBL/GenBank/DDBJ databases">
        <title>Microbial solvent formation.</title>
        <authorList>
            <person name="Poehlein A."/>
            <person name="Montoya Solano J.D."/>
            <person name="Flitsch S."/>
            <person name="Krabben P."/>
            <person name="Duerre P."/>
            <person name="Daniel R."/>
        </authorList>
    </citation>
    <scope>NUCLEOTIDE SEQUENCE [LARGE SCALE GENOMIC DNA]</scope>
    <source>
        <strain evidence="14 15">DSM 53</strain>
    </source>
</reference>
<dbReference type="Gene3D" id="1.10.150.130">
    <property type="match status" value="1"/>
</dbReference>
<proteinExistence type="inferred from homology"/>
<accession>A0A1S8S9V9</accession>
<keyword evidence="7" id="KW-0229">DNA integration</keyword>
<evidence type="ECO:0000259" key="13">
    <source>
        <dbReference type="PROSITE" id="PS51900"/>
    </source>
</evidence>
<dbReference type="AlphaFoldDB" id="A0A1S8S9V9"/>
<dbReference type="GO" id="GO:0051301">
    <property type="term" value="P:cell division"/>
    <property type="evidence" value="ECO:0007669"/>
    <property type="project" value="UniProtKB-KW"/>
</dbReference>
<dbReference type="GO" id="GO:0006310">
    <property type="term" value="P:DNA recombination"/>
    <property type="evidence" value="ECO:0007669"/>
    <property type="project" value="UniProtKB-KW"/>
</dbReference>
<dbReference type="GO" id="GO:0003677">
    <property type="term" value="F:DNA binding"/>
    <property type="evidence" value="ECO:0007669"/>
    <property type="project" value="UniProtKB-UniRule"/>
</dbReference>
<dbReference type="InterPro" id="IPR013762">
    <property type="entry name" value="Integrase-like_cat_sf"/>
</dbReference>
<evidence type="ECO:0000256" key="6">
    <source>
        <dbReference type="ARBA" id="ARBA00022829"/>
    </source>
</evidence>
<protein>
    <submittedName>
        <fullName evidence="14">Tyrosine recombinase XerC</fullName>
    </submittedName>
</protein>